<dbReference type="Pfam" id="PF04752">
    <property type="entry name" value="ChaC"/>
    <property type="match status" value="1"/>
</dbReference>
<dbReference type="InterPro" id="IPR036568">
    <property type="entry name" value="GGCT-like_sf"/>
</dbReference>
<dbReference type="GO" id="GO:0061928">
    <property type="term" value="F:glutathione specific gamma-glutamylcyclotransferase activity"/>
    <property type="evidence" value="ECO:0007669"/>
    <property type="project" value="UniProtKB-EC"/>
</dbReference>
<dbReference type="InterPro" id="IPR013024">
    <property type="entry name" value="GGCT-like"/>
</dbReference>
<dbReference type="EMBL" id="SNXE01000004">
    <property type="protein sequence ID" value="TDP09556.1"/>
    <property type="molecule type" value="Genomic_DNA"/>
</dbReference>
<evidence type="ECO:0000256" key="2">
    <source>
        <dbReference type="ARBA" id="ARBA00023239"/>
    </source>
</evidence>
<keyword evidence="2" id="KW-0456">Lyase</keyword>
<dbReference type="EC" id="4.3.2.7" evidence="1"/>
<sequence>MSVVERLSEPESPPASAAPCDEAAAARSWQIRSRQLLEEHLQRVRGQDLHVFAYGSLIWRPDFDYEAHTLARVQGYHRALRMRSRVYRGTPELPGLVLALLSGGSCTGLVYRIGARRAEAVLRQVWEREMVTGAYQPRWLRCHPCQGSRSSSHPTLSALGFTLSRHSPNCSDVLDDAQMLSVLRHARGRAGSSMEYLERTVLSLRQHGLRDRELERLYALALKTGLGTALR</sequence>
<dbReference type="RefSeq" id="WP_133603540.1">
    <property type="nucleotide sequence ID" value="NZ_JAUFPJ010000004.1"/>
</dbReference>
<gene>
    <name evidence="3" type="ORF">DFR39_104117</name>
</gene>
<keyword evidence="4" id="KW-1185">Reference proteome</keyword>
<dbReference type="AlphaFoldDB" id="A0A4R6N3S0"/>
<comment type="caution">
    <text evidence="3">The sequence shown here is derived from an EMBL/GenBank/DDBJ whole genome shotgun (WGS) entry which is preliminary data.</text>
</comment>
<accession>A0A4R6N3S0</accession>
<dbReference type="CDD" id="cd06661">
    <property type="entry name" value="GGCT_like"/>
    <property type="match status" value="1"/>
</dbReference>
<dbReference type="SUPFAM" id="SSF110857">
    <property type="entry name" value="Gamma-glutamyl cyclotransferase-like"/>
    <property type="match status" value="1"/>
</dbReference>
<protein>
    <recommendedName>
        <fullName evidence="1">glutathione-specific gamma-glutamylcyclotransferase</fullName>
        <ecNumber evidence="1">4.3.2.7</ecNumber>
    </recommendedName>
</protein>
<dbReference type="InterPro" id="IPR006840">
    <property type="entry name" value="ChaC"/>
</dbReference>
<dbReference type="PANTHER" id="PTHR12192">
    <property type="entry name" value="CATION TRANSPORT PROTEIN CHAC-RELATED"/>
    <property type="match status" value="1"/>
</dbReference>
<name>A0A4R6N3S0_9BURK</name>
<dbReference type="GO" id="GO:0006751">
    <property type="term" value="P:glutathione catabolic process"/>
    <property type="evidence" value="ECO:0007669"/>
    <property type="project" value="InterPro"/>
</dbReference>
<evidence type="ECO:0000313" key="4">
    <source>
        <dbReference type="Proteomes" id="UP000295357"/>
    </source>
</evidence>
<dbReference type="PANTHER" id="PTHR12192:SF2">
    <property type="entry name" value="GLUTATHIONE-SPECIFIC GAMMA-GLUTAMYLCYCLOTRANSFERASE 2"/>
    <property type="match status" value="1"/>
</dbReference>
<dbReference type="Proteomes" id="UP000295357">
    <property type="component" value="Unassembled WGS sequence"/>
</dbReference>
<organism evidence="3 4">
    <name type="scientific">Roseateles asaccharophilus</name>
    <dbReference type="NCBI Taxonomy" id="582607"/>
    <lineage>
        <taxon>Bacteria</taxon>
        <taxon>Pseudomonadati</taxon>
        <taxon>Pseudomonadota</taxon>
        <taxon>Betaproteobacteria</taxon>
        <taxon>Burkholderiales</taxon>
        <taxon>Sphaerotilaceae</taxon>
        <taxon>Roseateles</taxon>
    </lineage>
</organism>
<dbReference type="OrthoDB" id="9795692at2"/>
<proteinExistence type="predicted"/>
<reference evidence="3 4" key="1">
    <citation type="submission" date="2019-03" db="EMBL/GenBank/DDBJ databases">
        <title>Genomic Encyclopedia of Type Strains, Phase IV (KMG-IV): sequencing the most valuable type-strain genomes for metagenomic binning, comparative biology and taxonomic classification.</title>
        <authorList>
            <person name="Goeker M."/>
        </authorList>
    </citation>
    <scope>NUCLEOTIDE SEQUENCE [LARGE SCALE GENOMIC DNA]</scope>
    <source>
        <strain evidence="3 4">DSM 25082</strain>
    </source>
</reference>
<dbReference type="Gene3D" id="3.10.490.10">
    <property type="entry name" value="Gamma-glutamyl cyclotransferase-like"/>
    <property type="match status" value="1"/>
</dbReference>
<evidence type="ECO:0000313" key="3">
    <source>
        <dbReference type="EMBL" id="TDP09556.1"/>
    </source>
</evidence>
<evidence type="ECO:0000256" key="1">
    <source>
        <dbReference type="ARBA" id="ARBA00012344"/>
    </source>
</evidence>
<dbReference type="GO" id="GO:0005737">
    <property type="term" value="C:cytoplasm"/>
    <property type="evidence" value="ECO:0007669"/>
    <property type="project" value="TreeGrafter"/>
</dbReference>